<feature type="region of interest" description="Disordered" evidence="1">
    <location>
        <begin position="463"/>
        <end position="508"/>
    </location>
</feature>
<feature type="region of interest" description="Disordered" evidence="1">
    <location>
        <begin position="149"/>
        <end position="193"/>
    </location>
</feature>
<sequence>MDGAQEVHDALTNLCKDIERWISEVAPLAQYRAPIIDWHHPDDYGQRGIQGLRKFLAHAAAERDHVESIIKSGVLPRELTTNAPNVLAVWDEFVHANPPLAVISQSLECGDQGVAKVDVVADGGNEWIKVNTMKESRLMAEFHEQDSYVNSDYDSDSDSISTSTSISESANDRAAKTAEGGEGGSRISTRGDSPEIANSLVAQATALLRAAAAFPRPRDQPVPRVVIALTRLEEFPQGGYDDPRVPATFAQLRKLGVDLRFGPPIGPCPPVGSHPKLRPTRKILLDLSVIVALCCDSTHQPLPLNDEELESRFRPLHRGVDGTLALSPHTNVTSDLRDQLRWEMQHPLIGEMIERLAHLAEDDLALEFWTTREVKSRMPGILDVMGCPEEKARARGLFGEGGDFWDGSRWKGKEGVLKGLRARVLDEAQEGFDMSDLSIHDLPMFQRGLVIACKTMLDIVEPPSQPSDTAPIPPPTLFRPASPIPTRGMKGNRSKHPKRPSTIFPPARLPSGHTLRILSLGARKGWTVLTNNRGAVGKVCREMGVQEGLPDREGQGQGEGEGAEEAAAEAAVWVVNPSSLAEWRRIEVEKSNRALQGQREDESGREPRRA</sequence>
<dbReference type="Proteomes" id="UP000279259">
    <property type="component" value="Unassembled WGS sequence"/>
</dbReference>
<evidence type="ECO:0000313" key="3">
    <source>
        <dbReference type="Proteomes" id="UP000279259"/>
    </source>
</evidence>
<evidence type="ECO:0008006" key="4">
    <source>
        <dbReference type="Google" id="ProtNLM"/>
    </source>
</evidence>
<organism evidence="2 3">
    <name type="scientific">Saitozyma podzolica</name>
    <dbReference type="NCBI Taxonomy" id="1890683"/>
    <lineage>
        <taxon>Eukaryota</taxon>
        <taxon>Fungi</taxon>
        <taxon>Dikarya</taxon>
        <taxon>Basidiomycota</taxon>
        <taxon>Agaricomycotina</taxon>
        <taxon>Tremellomycetes</taxon>
        <taxon>Tremellales</taxon>
        <taxon>Trimorphomycetaceae</taxon>
        <taxon>Saitozyma</taxon>
    </lineage>
</organism>
<dbReference type="OrthoDB" id="14527at2759"/>
<dbReference type="PANTHER" id="PTHR13379:SF0">
    <property type="entry name" value="UPF0415 PROTEIN C7ORF25"/>
    <property type="match status" value="1"/>
</dbReference>
<proteinExistence type="predicted"/>
<keyword evidence="3" id="KW-1185">Reference proteome</keyword>
<comment type="caution">
    <text evidence="2">The sequence shown here is derived from an EMBL/GenBank/DDBJ whole genome shotgun (WGS) entry which is preliminary data.</text>
</comment>
<name>A0A427Y2H2_9TREE</name>
<feature type="region of interest" description="Disordered" evidence="1">
    <location>
        <begin position="588"/>
        <end position="610"/>
    </location>
</feature>
<reference evidence="2 3" key="1">
    <citation type="submission" date="2018-11" db="EMBL/GenBank/DDBJ databases">
        <title>Genome sequence of Saitozyma podzolica DSM 27192.</title>
        <authorList>
            <person name="Aliyu H."/>
            <person name="Gorte O."/>
            <person name="Ochsenreither K."/>
        </authorList>
    </citation>
    <scope>NUCLEOTIDE SEQUENCE [LARGE SCALE GENOMIC DNA]</scope>
    <source>
        <strain evidence="2 3">DSM 27192</strain>
    </source>
</reference>
<dbReference type="AlphaFoldDB" id="A0A427Y2H2"/>
<dbReference type="EMBL" id="RSCD01000021">
    <property type="protein sequence ID" value="RSH85280.1"/>
    <property type="molecule type" value="Genomic_DNA"/>
</dbReference>
<evidence type="ECO:0000256" key="1">
    <source>
        <dbReference type="SAM" id="MobiDB-lite"/>
    </source>
</evidence>
<feature type="compositionally biased region" description="Basic residues" evidence="1">
    <location>
        <begin position="490"/>
        <end position="499"/>
    </location>
</feature>
<feature type="compositionally biased region" description="Low complexity" evidence="1">
    <location>
        <begin position="149"/>
        <end position="169"/>
    </location>
</feature>
<gene>
    <name evidence="2" type="ORF">EHS25_005087</name>
</gene>
<accession>A0A427Y2H2</accession>
<protein>
    <recommendedName>
        <fullName evidence="4">DUF1308 domain-containing protein</fullName>
    </recommendedName>
</protein>
<dbReference type="PANTHER" id="PTHR13379">
    <property type="entry name" value="UNCHARACTERIZED DUF1308"/>
    <property type="match status" value="1"/>
</dbReference>
<evidence type="ECO:0000313" key="2">
    <source>
        <dbReference type="EMBL" id="RSH85280.1"/>
    </source>
</evidence>
<feature type="region of interest" description="Disordered" evidence="1">
    <location>
        <begin position="546"/>
        <end position="568"/>
    </location>
</feature>